<dbReference type="Proteomes" id="UP000280834">
    <property type="component" value="Unassembled WGS sequence"/>
</dbReference>
<evidence type="ECO:0000256" key="1">
    <source>
        <dbReference type="SAM" id="Phobius"/>
    </source>
</evidence>
<keyword evidence="3" id="KW-1185">Reference proteome</keyword>
<sequence length="93" mass="10976">MFFKVSVKGYSAVGSIKDYECSELLILQCNQFSFVNKLFMICIIQLKNSFIYQIQMQFVSRKLNFVFRNIFVVFGTLSYFSISHFSYSIFKTI</sequence>
<organism evidence="4">
    <name type="scientific">Brugia timori</name>
    <dbReference type="NCBI Taxonomy" id="42155"/>
    <lineage>
        <taxon>Eukaryota</taxon>
        <taxon>Metazoa</taxon>
        <taxon>Ecdysozoa</taxon>
        <taxon>Nematoda</taxon>
        <taxon>Chromadorea</taxon>
        <taxon>Rhabditida</taxon>
        <taxon>Spirurina</taxon>
        <taxon>Spiruromorpha</taxon>
        <taxon>Filarioidea</taxon>
        <taxon>Onchocercidae</taxon>
        <taxon>Brugia</taxon>
    </lineage>
</organism>
<dbReference type="EMBL" id="UZAG01001329">
    <property type="protein sequence ID" value="VDO11012.1"/>
    <property type="molecule type" value="Genomic_DNA"/>
</dbReference>
<evidence type="ECO:0000313" key="4">
    <source>
        <dbReference type="WBParaSite" id="BTMF_0000243901-mRNA-1"/>
    </source>
</evidence>
<reference evidence="2 3" key="2">
    <citation type="submission" date="2018-11" db="EMBL/GenBank/DDBJ databases">
        <authorList>
            <consortium name="Pathogen Informatics"/>
        </authorList>
    </citation>
    <scope>NUCLEOTIDE SEQUENCE [LARGE SCALE GENOMIC DNA]</scope>
</reference>
<keyword evidence="1" id="KW-1133">Transmembrane helix</keyword>
<keyword evidence="1" id="KW-0472">Membrane</keyword>
<evidence type="ECO:0000313" key="3">
    <source>
        <dbReference type="Proteomes" id="UP000280834"/>
    </source>
</evidence>
<proteinExistence type="predicted"/>
<feature type="transmembrane region" description="Helical" evidence="1">
    <location>
        <begin position="65"/>
        <end position="90"/>
    </location>
</feature>
<name>A0A0R3Q7Y5_9BILA</name>
<keyword evidence="1" id="KW-0812">Transmembrane</keyword>
<evidence type="ECO:0000313" key="2">
    <source>
        <dbReference type="EMBL" id="VDO11012.1"/>
    </source>
</evidence>
<gene>
    <name evidence="2" type="ORF">BTMF_LOCUS1767</name>
</gene>
<dbReference type="WBParaSite" id="BTMF_0000243901-mRNA-1">
    <property type="protein sequence ID" value="BTMF_0000243901-mRNA-1"/>
    <property type="gene ID" value="BTMF_0000243901"/>
</dbReference>
<reference evidence="4" key="1">
    <citation type="submission" date="2017-02" db="UniProtKB">
        <authorList>
            <consortium name="WormBaseParasite"/>
        </authorList>
    </citation>
    <scope>IDENTIFICATION</scope>
</reference>
<protein>
    <submittedName>
        <fullName evidence="4">Transmembrane protein</fullName>
    </submittedName>
</protein>
<dbReference type="AlphaFoldDB" id="A0A0R3Q7Y5"/>
<accession>A0A0R3Q7Y5</accession>